<name>A0A8J4EEI7_9ACTN</name>
<feature type="transmembrane region" description="Helical" evidence="1">
    <location>
        <begin position="121"/>
        <end position="138"/>
    </location>
</feature>
<evidence type="ECO:0000313" key="3">
    <source>
        <dbReference type="EMBL" id="GIJ72610.1"/>
    </source>
</evidence>
<comment type="caution">
    <text evidence="3">The sequence shown here is derived from an EMBL/GenBank/DDBJ whole genome shotgun (WGS) entry which is preliminary data.</text>
</comment>
<feature type="transmembrane region" description="Helical" evidence="1">
    <location>
        <begin position="71"/>
        <end position="92"/>
    </location>
</feature>
<feature type="transmembrane region" description="Helical" evidence="1">
    <location>
        <begin position="24"/>
        <end position="51"/>
    </location>
</feature>
<dbReference type="Proteomes" id="UP000635606">
    <property type="component" value="Unassembled WGS sequence"/>
</dbReference>
<feature type="domain" description="DUF7144" evidence="2">
    <location>
        <begin position="28"/>
        <end position="142"/>
    </location>
</feature>
<evidence type="ECO:0000313" key="4">
    <source>
        <dbReference type="Proteomes" id="UP000635606"/>
    </source>
</evidence>
<dbReference type="InterPro" id="IPR055568">
    <property type="entry name" value="DUF7144"/>
</dbReference>
<gene>
    <name evidence="3" type="ORF">Voc01_075270</name>
</gene>
<proteinExistence type="predicted"/>
<dbReference type="Pfam" id="PF23636">
    <property type="entry name" value="DUF7144"/>
    <property type="match status" value="1"/>
</dbReference>
<evidence type="ECO:0000259" key="2">
    <source>
        <dbReference type="Pfam" id="PF23636"/>
    </source>
</evidence>
<sequence>MSDTQERQAGPSLADVRSQEPTGWVGLVIFAGIMLVMLGGFQAMEGIVAIIRDEYYMVTRNGLVIDLDYTTWGWTHLILGLVAAGAGIGIFMGQMWARVLGIVVAVISALVNMAFLAAYPIWVTIVIATDVLVIYALAMHGREVKTHY</sequence>
<dbReference type="RefSeq" id="WP_203932455.1">
    <property type="nucleotide sequence ID" value="NZ_BOPH01000102.1"/>
</dbReference>
<dbReference type="EMBL" id="BOPH01000102">
    <property type="protein sequence ID" value="GIJ72610.1"/>
    <property type="molecule type" value="Genomic_DNA"/>
</dbReference>
<accession>A0A8J4EEI7</accession>
<dbReference type="AlphaFoldDB" id="A0A8J4EEI7"/>
<organism evidence="3 4">
    <name type="scientific">Virgisporangium ochraceum</name>
    <dbReference type="NCBI Taxonomy" id="65505"/>
    <lineage>
        <taxon>Bacteria</taxon>
        <taxon>Bacillati</taxon>
        <taxon>Actinomycetota</taxon>
        <taxon>Actinomycetes</taxon>
        <taxon>Micromonosporales</taxon>
        <taxon>Micromonosporaceae</taxon>
        <taxon>Virgisporangium</taxon>
    </lineage>
</organism>
<keyword evidence="1" id="KW-0472">Membrane</keyword>
<keyword evidence="1" id="KW-0812">Transmembrane</keyword>
<protein>
    <submittedName>
        <fullName evidence="3">Membrane protein</fullName>
    </submittedName>
</protein>
<keyword evidence="1" id="KW-1133">Transmembrane helix</keyword>
<reference evidence="3" key="1">
    <citation type="submission" date="2021-01" db="EMBL/GenBank/DDBJ databases">
        <title>Whole genome shotgun sequence of Virgisporangium ochraceum NBRC 16418.</title>
        <authorList>
            <person name="Komaki H."/>
            <person name="Tamura T."/>
        </authorList>
    </citation>
    <scope>NUCLEOTIDE SEQUENCE</scope>
    <source>
        <strain evidence="3">NBRC 16418</strain>
    </source>
</reference>
<keyword evidence="4" id="KW-1185">Reference proteome</keyword>
<feature type="transmembrane region" description="Helical" evidence="1">
    <location>
        <begin position="99"/>
        <end position="115"/>
    </location>
</feature>
<evidence type="ECO:0000256" key="1">
    <source>
        <dbReference type="SAM" id="Phobius"/>
    </source>
</evidence>